<dbReference type="RefSeq" id="WP_317084435.1">
    <property type="nucleotide sequence ID" value="NZ_JASVDY010000004.1"/>
</dbReference>
<reference evidence="2 3" key="1">
    <citation type="submission" date="2023-06" db="EMBL/GenBank/DDBJ databases">
        <title>Genomic Analysis of Acinetobacter Strains Recovered from South Australian Aquatic Samples provides Insights into the Circulation of Antibiotic Resistance determinants in the Environment.</title>
        <authorList>
            <person name="Tobin L."/>
            <person name="Jarocki V.M."/>
            <person name="Kenyon J."/>
            <person name="Drigo B."/>
            <person name="Donner E."/>
            <person name="Djordjevic S.P."/>
            <person name="Hamidian M."/>
        </authorList>
    </citation>
    <scope>NUCLEOTIDE SEQUENCE [LARGE SCALE GENOMIC DNA]</scope>
    <source>
        <strain evidence="2 3">SAAc652</strain>
    </source>
</reference>
<keyword evidence="3" id="KW-1185">Reference proteome</keyword>
<comment type="caution">
    <text evidence="2">The sequence shown here is derived from an EMBL/GenBank/DDBJ whole genome shotgun (WGS) entry which is preliminary data.</text>
</comment>
<evidence type="ECO:0000313" key="3">
    <source>
        <dbReference type="Proteomes" id="UP001278188"/>
    </source>
</evidence>
<gene>
    <name evidence="2" type="ORF">QR674_11545</name>
</gene>
<evidence type="ECO:0008006" key="4">
    <source>
        <dbReference type="Google" id="ProtNLM"/>
    </source>
</evidence>
<dbReference type="EMBL" id="JASVDY010000004">
    <property type="protein sequence ID" value="MDV2469615.1"/>
    <property type="molecule type" value="Genomic_DNA"/>
</dbReference>
<dbReference type="Proteomes" id="UP001278188">
    <property type="component" value="Unassembled WGS sequence"/>
</dbReference>
<keyword evidence="1" id="KW-0732">Signal</keyword>
<name>A0ABU3WGU1_9GAMM</name>
<dbReference type="PROSITE" id="PS51257">
    <property type="entry name" value="PROKAR_LIPOPROTEIN"/>
    <property type="match status" value="1"/>
</dbReference>
<accession>A0ABU3WGU1</accession>
<evidence type="ECO:0000256" key="1">
    <source>
        <dbReference type="SAM" id="SignalP"/>
    </source>
</evidence>
<evidence type="ECO:0000313" key="2">
    <source>
        <dbReference type="EMBL" id="MDV2469615.1"/>
    </source>
</evidence>
<proteinExistence type="predicted"/>
<sequence>MSRYQTIKHSVLAIAIGSLITACGGGGGGSSSPSTPFTPKTVSGVAVDFYLKDSTVTFDDCNGVSTITGAQGTFSFTTLANCTSSALTVRGGTDIVTGQAFTGTLKVKKTDLQNFASGKLVASPLTSLEYYLGSADLQTILNNLGITSVTAANISTFDPVTTGTAKEMAAVFVLQQLATQIEDSLQAVSKGDGSAALTQDAATKIAFESIVSILKNQNTALFNANGDLQTTVLANIVDSAVSTAETVIADPSTAIDTSVTDQIQTNITTVSDIVQSVTANGTGADLQSALVADQAKLNEIKENLKTPVYSDFSLGHYSLADIKASTAAAPLNIDLGGLQAALSAKFKLDNTKSELTDTIKLGFKVVATRGSLTENMDISISNLRITFNTAGDIISATVPKDAVITLQSSLKGIQQTEFVMLNDKPLEIQAGAVSLYSIISNTPTLQGYYNQYFNQLAVGDVIATTAYVLPITYVIDPSLGLGTGTFGGFAGASVTGYLKLN</sequence>
<protein>
    <recommendedName>
        <fullName evidence="4">Lipoprotein</fullName>
    </recommendedName>
</protein>
<feature type="chain" id="PRO_5045411240" description="Lipoprotein" evidence="1">
    <location>
        <begin position="25"/>
        <end position="501"/>
    </location>
</feature>
<feature type="signal peptide" evidence="1">
    <location>
        <begin position="1"/>
        <end position="24"/>
    </location>
</feature>
<organism evidence="2 3">
    <name type="scientific">Acinetobacter chinensis</name>
    <dbReference type="NCBI Taxonomy" id="2004650"/>
    <lineage>
        <taxon>Bacteria</taxon>
        <taxon>Pseudomonadati</taxon>
        <taxon>Pseudomonadota</taxon>
        <taxon>Gammaproteobacteria</taxon>
        <taxon>Moraxellales</taxon>
        <taxon>Moraxellaceae</taxon>
        <taxon>Acinetobacter</taxon>
    </lineage>
</organism>